<dbReference type="Proteomes" id="UP000239709">
    <property type="component" value="Chromosome"/>
</dbReference>
<feature type="compositionally biased region" description="Basic and acidic residues" evidence="1">
    <location>
        <begin position="52"/>
        <end position="70"/>
    </location>
</feature>
<dbReference type="EMBL" id="CP027666">
    <property type="protein sequence ID" value="AVO33362.1"/>
    <property type="molecule type" value="Genomic_DNA"/>
</dbReference>
<dbReference type="GO" id="GO:0042597">
    <property type="term" value="C:periplasmic space"/>
    <property type="evidence" value="ECO:0007669"/>
    <property type="project" value="InterPro"/>
</dbReference>
<feature type="region of interest" description="Disordered" evidence="1">
    <location>
        <begin position="22"/>
        <end position="70"/>
    </location>
</feature>
<organism evidence="3 4">
    <name type="scientific">Ottowia oryzae</name>
    <dbReference type="NCBI Taxonomy" id="2109914"/>
    <lineage>
        <taxon>Bacteria</taxon>
        <taxon>Pseudomonadati</taxon>
        <taxon>Pseudomonadota</taxon>
        <taxon>Betaproteobacteria</taxon>
        <taxon>Burkholderiales</taxon>
        <taxon>Comamonadaceae</taxon>
        <taxon>Ottowia</taxon>
    </lineage>
</organism>
<dbReference type="Gene3D" id="1.20.120.1490">
    <property type="match status" value="1"/>
</dbReference>
<proteinExistence type="predicted"/>
<dbReference type="Pfam" id="PF07813">
    <property type="entry name" value="LTXXQ"/>
    <property type="match status" value="1"/>
</dbReference>
<dbReference type="AlphaFoldDB" id="A0A2S0MBT2"/>
<evidence type="ECO:0000313" key="4">
    <source>
        <dbReference type="Proteomes" id="UP000239709"/>
    </source>
</evidence>
<dbReference type="RefSeq" id="WP_106701925.1">
    <property type="nucleotide sequence ID" value="NZ_CP027666.1"/>
</dbReference>
<accession>A0A2S0MBT2</accession>
<sequence>MVFAPKQVLIATLLAATGAAAMAQTPPPPPAAAPGAPVAPAAGEAAPGARPALRDPAAREKRMADHHAKRQAELKAALKLTAAQEGAWNTFTAATQPPARGERPPMDREAFKNLTTPQRIDLMEQRSAEHQARMKQRGDATKAFYAQLSAEQQKVFDQRAMRHGPRGDGPRGMHGPHGRPGDQGGPGPR</sequence>
<dbReference type="InterPro" id="IPR012899">
    <property type="entry name" value="LTXXQ"/>
</dbReference>
<keyword evidence="4" id="KW-1185">Reference proteome</keyword>
<evidence type="ECO:0000313" key="3">
    <source>
        <dbReference type="EMBL" id="AVO33362.1"/>
    </source>
</evidence>
<feature type="region of interest" description="Disordered" evidence="1">
    <location>
        <begin position="88"/>
        <end position="107"/>
    </location>
</feature>
<dbReference type="KEGG" id="otk:C6570_03160"/>
<evidence type="ECO:0008006" key="5">
    <source>
        <dbReference type="Google" id="ProtNLM"/>
    </source>
</evidence>
<evidence type="ECO:0000256" key="1">
    <source>
        <dbReference type="SAM" id="MobiDB-lite"/>
    </source>
</evidence>
<keyword evidence="2" id="KW-0732">Signal</keyword>
<feature type="compositionally biased region" description="Basic and acidic residues" evidence="1">
    <location>
        <begin position="154"/>
        <end position="171"/>
    </location>
</feature>
<feature type="chain" id="PRO_5015423040" description="LTXXQ motif family protein" evidence="2">
    <location>
        <begin position="24"/>
        <end position="189"/>
    </location>
</feature>
<feature type="region of interest" description="Disordered" evidence="1">
    <location>
        <begin position="129"/>
        <end position="189"/>
    </location>
</feature>
<reference evidence="3 4" key="1">
    <citation type="submission" date="2018-03" db="EMBL/GenBank/DDBJ databases">
        <title>Genome sequencing of Ottowia sp.</title>
        <authorList>
            <person name="Kim S.-J."/>
            <person name="Heo J."/>
            <person name="Kwon S.-W."/>
        </authorList>
    </citation>
    <scope>NUCLEOTIDE SEQUENCE [LARGE SCALE GENOMIC DNA]</scope>
    <source>
        <strain evidence="3 4">KADR8-3</strain>
    </source>
</reference>
<gene>
    <name evidence="3" type="ORF">C6570_03160</name>
</gene>
<protein>
    <recommendedName>
        <fullName evidence="5">LTXXQ motif family protein</fullName>
    </recommendedName>
</protein>
<feature type="signal peptide" evidence="2">
    <location>
        <begin position="1"/>
        <end position="23"/>
    </location>
</feature>
<name>A0A2S0MBT2_9BURK</name>
<feature type="compositionally biased region" description="Basic and acidic residues" evidence="1">
    <location>
        <begin position="129"/>
        <end position="140"/>
    </location>
</feature>
<dbReference type="OrthoDB" id="5298564at2"/>
<evidence type="ECO:0000256" key="2">
    <source>
        <dbReference type="SAM" id="SignalP"/>
    </source>
</evidence>
<feature type="compositionally biased region" description="Low complexity" evidence="1">
    <location>
        <begin position="33"/>
        <end position="51"/>
    </location>
</feature>